<comment type="similarity">
    <text evidence="1">Belongs to the rtf2 family.</text>
</comment>
<name>A0A3N4KBN3_9PEZI</name>
<feature type="compositionally biased region" description="Basic and acidic residues" evidence="2">
    <location>
        <begin position="208"/>
        <end position="221"/>
    </location>
</feature>
<dbReference type="STRING" id="1392247.A0A3N4KBN3"/>
<dbReference type="PANTHER" id="PTHR12775:SF0">
    <property type="entry name" value="REPLICATION TERMINATION FACTOR 2"/>
    <property type="match status" value="1"/>
</dbReference>
<feature type="compositionally biased region" description="Polar residues" evidence="2">
    <location>
        <begin position="250"/>
        <end position="259"/>
    </location>
</feature>
<accession>A0A3N4KBN3</accession>
<dbReference type="CDD" id="cd16653">
    <property type="entry name" value="RING-like_Rtf2"/>
    <property type="match status" value="1"/>
</dbReference>
<dbReference type="InterPro" id="IPR006735">
    <property type="entry name" value="Rtf2"/>
</dbReference>
<keyword evidence="4" id="KW-1185">Reference proteome</keyword>
<reference evidence="3 4" key="1">
    <citation type="journal article" date="2018" name="Nat. Ecol. Evol.">
        <title>Pezizomycetes genomes reveal the molecular basis of ectomycorrhizal truffle lifestyle.</title>
        <authorList>
            <person name="Murat C."/>
            <person name="Payen T."/>
            <person name="Noel B."/>
            <person name="Kuo A."/>
            <person name="Morin E."/>
            <person name="Chen J."/>
            <person name="Kohler A."/>
            <person name="Krizsan K."/>
            <person name="Balestrini R."/>
            <person name="Da Silva C."/>
            <person name="Montanini B."/>
            <person name="Hainaut M."/>
            <person name="Levati E."/>
            <person name="Barry K.W."/>
            <person name="Belfiori B."/>
            <person name="Cichocki N."/>
            <person name="Clum A."/>
            <person name="Dockter R.B."/>
            <person name="Fauchery L."/>
            <person name="Guy J."/>
            <person name="Iotti M."/>
            <person name="Le Tacon F."/>
            <person name="Lindquist E.A."/>
            <person name="Lipzen A."/>
            <person name="Malagnac F."/>
            <person name="Mello A."/>
            <person name="Molinier V."/>
            <person name="Miyauchi S."/>
            <person name="Poulain J."/>
            <person name="Riccioni C."/>
            <person name="Rubini A."/>
            <person name="Sitrit Y."/>
            <person name="Splivallo R."/>
            <person name="Traeger S."/>
            <person name="Wang M."/>
            <person name="Zifcakova L."/>
            <person name="Wipf D."/>
            <person name="Zambonelli A."/>
            <person name="Paolocci F."/>
            <person name="Nowrousian M."/>
            <person name="Ottonello S."/>
            <person name="Baldrian P."/>
            <person name="Spatafora J.W."/>
            <person name="Henrissat B."/>
            <person name="Nagy L.G."/>
            <person name="Aury J.M."/>
            <person name="Wincker P."/>
            <person name="Grigoriev I.V."/>
            <person name="Bonfante P."/>
            <person name="Martin F.M."/>
        </authorList>
    </citation>
    <scope>NUCLEOTIDE SEQUENCE [LARGE SCALE GENOMIC DNA]</scope>
    <source>
        <strain evidence="3 4">CCBAS932</strain>
    </source>
</reference>
<feature type="region of interest" description="Disordered" evidence="2">
    <location>
        <begin position="1"/>
        <end position="34"/>
    </location>
</feature>
<dbReference type="InParanoid" id="A0A3N4KBN3"/>
<evidence type="ECO:0000256" key="1">
    <source>
        <dbReference type="ARBA" id="ARBA00009885"/>
    </source>
</evidence>
<sequence>MGNDGGSIPTRRELVKSPTRRATHSQLRDSNAQTQEYHWSTCPLSKRPLASPVVSDSSGRLYNKDSILEWLLRGTEAFGDGEEVLDGRVKSLRDVLEIKFDISKEDGQDKWVCPVSRKGLLAGVRAVYLVPCGHAFLESAIKEIKGNEGVCLQCGTAYEADNVIPINPVLDEDAQSLRNRIKILSEKGLGHTLRKLSDGKSKKRKKGFKESEKLPKKEETSIKNAATASLTSKVLEDEKMKNKRRKTEMSDNLRSLFSTKEQDDASGRNDFMSRGYTIPTKR</sequence>
<evidence type="ECO:0000256" key="2">
    <source>
        <dbReference type="SAM" id="MobiDB-lite"/>
    </source>
</evidence>
<dbReference type="Proteomes" id="UP000277580">
    <property type="component" value="Unassembled WGS sequence"/>
</dbReference>
<dbReference type="Pfam" id="PF04641">
    <property type="entry name" value="Rtf2"/>
    <property type="match status" value="1"/>
</dbReference>
<dbReference type="InterPro" id="IPR027799">
    <property type="entry name" value="Rtf2_RING-finger"/>
</dbReference>
<dbReference type="EMBL" id="ML119173">
    <property type="protein sequence ID" value="RPB07900.1"/>
    <property type="molecule type" value="Genomic_DNA"/>
</dbReference>
<dbReference type="GO" id="GO:0005634">
    <property type="term" value="C:nucleus"/>
    <property type="evidence" value="ECO:0007669"/>
    <property type="project" value="TreeGrafter"/>
</dbReference>
<dbReference type="GO" id="GO:0006274">
    <property type="term" value="P:DNA replication termination"/>
    <property type="evidence" value="ECO:0007669"/>
    <property type="project" value="TreeGrafter"/>
</dbReference>
<feature type="compositionally biased region" description="Polar residues" evidence="2">
    <location>
        <begin position="222"/>
        <end position="232"/>
    </location>
</feature>
<gene>
    <name evidence="3" type="ORF">P167DRAFT_376816</name>
</gene>
<dbReference type="PANTHER" id="PTHR12775">
    <property type="entry name" value="PROTEIN C20ORF43 HOMOLOG"/>
    <property type="match status" value="1"/>
</dbReference>
<feature type="compositionally biased region" description="Polar residues" evidence="2">
    <location>
        <begin position="24"/>
        <end position="34"/>
    </location>
</feature>
<evidence type="ECO:0000313" key="3">
    <source>
        <dbReference type="EMBL" id="RPB07900.1"/>
    </source>
</evidence>
<dbReference type="Gene3D" id="3.30.40.10">
    <property type="entry name" value="Zinc/RING finger domain, C3HC4 (zinc finger)"/>
    <property type="match status" value="1"/>
</dbReference>
<evidence type="ECO:0000313" key="4">
    <source>
        <dbReference type="Proteomes" id="UP000277580"/>
    </source>
</evidence>
<feature type="region of interest" description="Disordered" evidence="2">
    <location>
        <begin position="195"/>
        <end position="282"/>
    </location>
</feature>
<protein>
    <submittedName>
        <fullName evidence="3">DUF602-domain-containing protein</fullName>
    </submittedName>
</protein>
<dbReference type="InterPro" id="IPR013083">
    <property type="entry name" value="Znf_RING/FYVE/PHD"/>
</dbReference>
<proteinExistence type="inferred from homology"/>
<dbReference type="OrthoDB" id="247013at2759"/>
<dbReference type="AlphaFoldDB" id="A0A3N4KBN3"/>
<organism evidence="3 4">
    <name type="scientific">Morchella conica CCBAS932</name>
    <dbReference type="NCBI Taxonomy" id="1392247"/>
    <lineage>
        <taxon>Eukaryota</taxon>
        <taxon>Fungi</taxon>
        <taxon>Dikarya</taxon>
        <taxon>Ascomycota</taxon>
        <taxon>Pezizomycotina</taxon>
        <taxon>Pezizomycetes</taxon>
        <taxon>Pezizales</taxon>
        <taxon>Morchellaceae</taxon>
        <taxon>Morchella</taxon>
    </lineage>
</organism>
<dbReference type="SUPFAM" id="SSF57850">
    <property type="entry name" value="RING/U-box"/>
    <property type="match status" value="2"/>
</dbReference>